<dbReference type="HOGENOM" id="CLU_2041567_0_0_1"/>
<proteinExistence type="predicted"/>
<name>A0A072U1V5_MEDTR</name>
<dbReference type="EnsemblPlants" id="KEH19770">
    <property type="protein sequence ID" value="KEH19770"/>
    <property type="gene ID" value="MTR_8g468080"/>
</dbReference>
<keyword evidence="3" id="KW-1185">Reference proteome</keyword>
<gene>
    <name evidence="1" type="ordered locus">MTR_8g468080</name>
</gene>
<reference evidence="1 3" key="1">
    <citation type="journal article" date="2011" name="Nature">
        <title>The Medicago genome provides insight into the evolution of rhizobial symbioses.</title>
        <authorList>
            <person name="Young N.D."/>
            <person name="Debelle F."/>
            <person name="Oldroyd G.E."/>
            <person name="Geurts R."/>
            <person name="Cannon S.B."/>
            <person name="Udvardi M.K."/>
            <person name="Benedito V.A."/>
            <person name="Mayer K.F."/>
            <person name="Gouzy J."/>
            <person name="Schoof H."/>
            <person name="Van de Peer Y."/>
            <person name="Proost S."/>
            <person name="Cook D.R."/>
            <person name="Meyers B.C."/>
            <person name="Spannagl M."/>
            <person name="Cheung F."/>
            <person name="De Mita S."/>
            <person name="Krishnakumar V."/>
            <person name="Gundlach H."/>
            <person name="Zhou S."/>
            <person name="Mudge J."/>
            <person name="Bharti A.K."/>
            <person name="Murray J.D."/>
            <person name="Naoumkina M.A."/>
            <person name="Rosen B."/>
            <person name="Silverstein K.A."/>
            <person name="Tang H."/>
            <person name="Rombauts S."/>
            <person name="Zhao P.X."/>
            <person name="Zhou P."/>
            <person name="Barbe V."/>
            <person name="Bardou P."/>
            <person name="Bechner M."/>
            <person name="Bellec A."/>
            <person name="Berger A."/>
            <person name="Berges H."/>
            <person name="Bidwell S."/>
            <person name="Bisseling T."/>
            <person name="Choisne N."/>
            <person name="Couloux A."/>
            <person name="Denny R."/>
            <person name="Deshpande S."/>
            <person name="Dai X."/>
            <person name="Doyle J.J."/>
            <person name="Dudez A.M."/>
            <person name="Farmer A.D."/>
            <person name="Fouteau S."/>
            <person name="Franken C."/>
            <person name="Gibelin C."/>
            <person name="Gish J."/>
            <person name="Goldstein S."/>
            <person name="Gonzalez A.J."/>
            <person name="Green P.J."/>
            <person name="Hallab A."/>
            <person name="Hartog M."/>
            <person name="Hua A."/>
            <person name="Humphray S.J."/>
            <person name="Jeong D.H."/>
            <person name="Jing Y."/>
            <person name="Jocker A."/>
            <person name="Kenton S.M."/>
            <person name="Kim D.J."/>
            <person name="Klee K."/>
            <person name="Lai H."/>
            <person name="Lang C."/>
            <person name="Lin S."/>
            <person name="Macmil S.L."/>
            <person name="Magdelenat G."/>
            <person name="Matthews L."/>
            <person name="McCorrison J."/>
            <person name="Monaghan E.L."/>
            <person name="Mun J.H."/>
            <person name="Najar F.Z."/>
            <person name="Nicholson C."/>
            <person name="Noirot C."/>
            <person name="O'Bleness M."/>
            <person name="Paule C.R."/>
            <person name="Poulain J."/>
            <person name="Prion F."/>
            <person name="Qin B."/>
            <person name="Qu C."/>
            <person name="Retzel E.F."/>
            <person name="Riddle C."/>
            <person name="Sallet E."/>
            <person name="Samain S."/>
            <person name="Samson N."/>
            <person name="Sanders I."/>
            <person name="Saurat O."/>
            <person name="Scarpelli C."/>
            <person name="Schiex T."/>
            <person name="Segurens B."/>
            <person name="Severin A.J."/>
            <person name="Sherrier D.J."/>
            <person name="Shi R."/>
            <person name="Sims S."/>
            <person name="Singer S.R."/>
            <person name="Sinharoy S."/>
            <person name="Sterck L."/>
            <person name="Viollet A."/>
            <person name="Wang B.B."/>
            <person name="Wang K."/>
            <person name="Wang M."/>
            <person name="Wang X."/>
            <person name="Warfsmann J."/>
            <person name="Weissenbach J."/>
            <person name="White D.D."/>
            <person name="White J.D."/>
            <person name="Wiley G.B."/>
            <person name="Wincker P."/>
            <person name="Xing Y."/>
            <person name="Yang L."/>
            <person name="Yao Z."/>
            <person name="Ying F."/>
            <person name="Zhai J."/>
            <person name="Zhou L."/>
            <person name="Zuber A."/>
            <person name="Denarie J."/>
            <person name="Dixon R.A."/>
            <person name="May G.D."/>
            <person name="Schwartz D.C."/>
            <person name="Rogers J."/>
            <person name="Quetier F."/>
            <person name="Town C.D."/>
            <person name="Roe B.A."/>
        </authorList>
    </citation>
    <scope>NUCLEOTIDE SEQUENCE [LARGE SCALE GENOMIC DNA]</scope>
    <source>
        <strain evidence="1">A17</strain>
        <strain evidence="2 3">cv. Jemalong A17</strain>
    </source>
</reference>
<evidence type="ECO:0000313" key="2">
    <source>
        <dbReference type="EnsemblPlants" id="KEH19770"/>
    </source>
</evidence>
<dbReference type="AlphaFoldDB" id="A0A072U1V5"/>
<organism evidence="1 3">
    <name type="scientific">Medicago truncatula</name>
    <name type="common">Barrel medic</name>
    <name type="synonym">Medicago tribuloides</name>
    <dbReference type="NCBI Taxonomy" id="3880"/>
    <lineage>
        <taxon>Eukaryota</taxon>
        <taxon>Viridiplantae</taxon>
        <taxon>Streptophyta</taxon>
        <taxon>Embryophyta</taxon>
        <taxon>Tracheophyta</taxon>
        <taxon>Spermatophyta</taxon>
        <taxon>Magnoliopsida</taxon>
        <taxon>eudicotyledons</taxon>
        <taxon>Gunneridae</taxon>
        <taxon>Pentapetalae</taxon>
        <taxon>rosids</taxon>
        <taxon>fabids</taxon>
        <taxon>Fabales</taxon>
        <taxon>Fabaceae</taxon>
        <taxon>Papilionoideae</taxon>
        <taxon>50 kb inversion clade</taxon>
        <taxon>NPAAA clade</taxon>
        <taxon>Hologalegina</taxon>
        <taxon>IRL clade</taxon>
        <taxon>Trifolieae</taxon>
        <taxon>Medicago</taxon>
    </lineage>
</organism>
<dbReference type="EMBL" id="CM001224">
    <property type="protein sequence ID" value="KEH19770.1"/>
    <property type="molecule type" value="Genomic_DNA"/>
</dbReference>
<evidence type="ECO:0000313" key="3">
    <source>
        <dbReference type="Proteomes" id="UP000002051"/>
    </source>
</evidence>
<sequence>MDFNPLENLSMRFSDSNGEGVIHISKIRGYGLLDSFDFISFKGCSLRKLKDTISTSSSLTKLFVARTEVFLFKEYGSARASGSDGFVNLKDTRKEISGSIDISLVEYVNDILVTKTIYLHM</sequence>
<dbReference type="Proteomes" id="UP000002051">
    <property type="component" value="Chromosome 8"/>
</dbReference>
<reference evidence="1 3" key="2">
    <citation type="journal article" date="2014" name="BMC Genomics">
        <title>An improved genome release (version Mt4.0) for the model legume Medicago truncatula.</title>
        <authorList>
            <person name="Tang H."/>
            <person name="Krishnakumar V."/>
            <person name="Bidwell S."/>
            <person name="Rosen B."/>
            <person name="Chan A."/>
            <person name="Zhou S."/>
            <person name="Gentzbittel L."/>
            <person name="Childs K.L."/>
            <person name="Yandell M."/>
            <person name="Gundlach H."/>
            <person name="Mayer K.F."/>
            <person name="Schwartz D.C."/>
            <person name="Town C.D."/>
        </authorList>
    </citation>
    <scope>GENOME REANNOTATION</scope>
    <source>
        <strain evidence="1">A17</strain>
        <strain evidence="2 3">cv. Jemalong A17</strain>
    </source>
</reference>
<accession>A0A072U1V5</accession>
<protein>
    <submittedName>
        <fullName evidence="1 2">Uncharacterized protein</fullName>
    </submittedName>
</protein>
<reference evidence="2" key="3">
    <citation type="submission" date="2015-04" db="UniProtKB">
        <authorList>
            <consortium name="EnsemblPlants"/>
        </authorList>
    </citation>
    <scope>IDENTIFICATION</scope>
    <source>
        <strain evidence="2">cv. Jemalong A17</strain>
    </source>
</reference>
<evidence type="ECO:0000313" key="1">
    <source>
        <dbReference type="EMBL" id="KEH19770.1"/>
    </source>
</evidence>